<evidence type="ECO:0000313" key="3">
    <source>
        <dbReference type="EMBL" id="KAF1938633.1"/>
    </source>
</evidence>
<keyword evidence="1" id="KW-0175">Coiled coil</keyword>
<dbReference type="AlphaFoldDB" id="A0A6A5SF09"/>
<reference evidence="3" key="1">
    <citation type="journal article" date="2020" name="Stud. Mycol.">
        <title>101 Dothideomycetes genomes: a test case for predicting lifestyles and emergence of pathogens.</title>
        <authorList>
            <person name="Haridas S."/>
            <person name="Albert R."/>
            <person name="Binder M."/>
            <person name="Bloem J."/>
            <person name="Labutti K."/>
            <person name="Salamov A."/>
            <person name="Andreopoulos B."/>
            <person name="Baker S."/>
            <person name="Barry K."/>
            <person name="Bills G."/>
            <person name="Bluhm B."/>
            <person name="Cannon C."/>
            <person name="Castanera R."/>
            <person name="Culley D."/>
            <person name="Daum C."/>
            <person name="Ezra D."/>
            <person name="Gonzalez J."/>
            <person name="Henrissat B."/>
            <person name="Kuo A."/>
            <person name="Liang C."/>
            <person name="Lipzen A."/>
            <person name="Lutzoni F."/>
            <person name="Magnuson J."/>
            <person name="Mondo S."/>
            <person name="Nolan M."/>
            <person name="Ohm R."/>
            <person name="Pangilinan J."/>
            <person name="Park H.-J."/>
            <person name="Ramirez L."/>
            <person name="Alfaro M."/>
            <person name="Sun H."/>
            <person name="Tritt A."/>
            <person name="Yoshinaga Y."/>
            <person name="Zwiers L.-H."/>
            <person name="Turgeon B."/>
            <person name="Goodwin S."/>
            <person name="Spatafora J."/>
            <person name="Crous P."/>
            <person name="Grigoriev I."/>
        </authorList>
    </citation>
    <scope>NUCLEOTIDE SEQUENCE</scope>
    <source>
        <strain evidence="3">CBS 161.51</strain>
    </source>
</reference>
<organism evidence="3 4">
    <name type="scientific">Clathrospora elynae</name>
    <dbReference type="NCBI Taxonomy" id="706981"/>
    <lineage>
        <taxon>Eukaryota</taxon>
        <taxon>Fungi</taxon>
        <taxon>Dikarya</taxon>
        <taxon>Ascomycota</taxon>
        <taxon>Pezizomycotina</taxon>
        <taxon>Dothideomycetes</taxon>
        <taxon>Pleosporomycetidae</taxon>
        <taxon>Pleosporales</taxon>
        <taxon>Diademaceae</taxon>
        <taxon>Clathrospora</taxon>
    </lineage>
</organism>
<evidence type="ECO:0000256" key="2">
    <source>
        <dbReference type="SAM" id="MobiDB-lite"/>
    </source>
</evidence>
<dbReference type="Proteomes" id="UP000800038">
    <property type="component" value="Unassembled WGS sequence"/>
</dbReference>
<feature type="region of interest" description="Disordered" evidence="2">
    <location>
        <begin position="1"/>
        <end position="68"/>
    </location>
</feature>
<feature type="compositionally biased region" description="Low complexity" evidence="2">
    <location>
        <begin position="54"/>
        <end position="64"/>
    </location>
</feature>
<keyword evidence="4" id="KW-1185">Reference proteome</keyword>
<protein>
    <submittedName>
        <fullName evidence="3">Uncharacterized protein</fullName>
    </submittedName>
</protein>
<feature type="coiled-coil region" evidence="1">
    <location>
        <begin position="131"/>
        <end position="200"/>
    </location>
</feature>
<feature type="compositionally biased region" description="Polar residues" evidence="2">
    <location>
        <begin position="261"/>
        <end position="270"/>
    </location>
</feature>
<sequence length="344" mass="38538">MRRNQHHLEEREESPPTKQYPTHHGYSDFTRLGMLSEDTPRTPYGNETTPLANSSHHSTPSSGSIFMHSQSPMQVPQLMRSAILPSPSSLNFPNPHTLPTMSPPATSAPTSAQSAHLQDLQHQISVKTLAFQTLQREHDSLLQKLERQRTKCATLERKFEVSDVEINSLTDEKEKLQTQVVTMETLVEELQQSRDEARRQLVDNGTQYMRIMEMANRLQSQGADDKKKWEAERTELEQRIRLLEEAMVTGMEQPTPRSDAEQQASASSVPLHTGLAHTPSVPISSQAETINVLRAEVGRLRSRTQTLESAVHMMRRESISIQIAARQLVESGGKLEGVAQGAVG</sequence>
<name>A0A6A5SF09_9PLEO</name>
<accession>A0A6A5SF09</accession>
<feature type="region of interest" description="Disordered" evidence="2">
    <location>
        <begin position="250"/>
        <end position="282"/>
    </location>
</feature>
<evidence type="ECO:0000313" key="4">
    <source>
        <dbReference type="Proteomes" id="UP000800038"/>
    </source>
</evidence>
<proteinExistence type="predicted"/>
<gene>
    <name evidence="3" type="ORF">EJ02DRAFT_18268</name>
</gene>
<feature type="compositionally biased region" description="Basic and acidic residues" evidence="2">
    <location>
        <begin position="1"/>
        <end position="15"/>
    </location>
</feature>
<dbReference type="OrthoDB" id="5427204at2759"/>
<evidence type="ECO:0000256" key="1">
    <source>
        <dbReference type="SAM" id="Coils"/>
    </source>
</evidence>
<dbReference type="EMBL" id="ML976099">
    <property type="protein sequence ID" value="KAF1938633.1"/>
    <property type="molecule type" value="Genomic_DNA"/>
</dbReference>